<dbReference type="PANTHER" id="PTHR42722:SF1">
    <property type="entry name" value="VALINE DEHYDROGENASE"/>
    <property type="match status" value="1"/>
</dbReference>
<dbReference type="GO" id="GO:0006520">
    <property type="term" value="P:amino acid metabolic process"/>
    <property type="evidence" value="ECO:0007669"/>
    <property type="project" value="InterPro"/>
</dbReference>
<evidence type="ECO:0000256" key="5">
    <source>
        <dbReference type="PIRSR" id="PIRSR000188-2"/>
    </source>
</evidence>
<dbReference type="InterPro" id="IPR036291">
    <property type="entry name" value="NAD(P)-bd_dom_sf"/>
</dbReference>
<dbReference type="SUPFAM" id="SSF51735">
    <property type="entry name" value="NAD(P)-binding Rossmann-fold domains"/>
    <property type="match status" value="1"/>
</dbReference>
<dbReference type="InterPro" id="IPR006095">
    <property type="entry name" value="Glu/Leu/Phe/Val/Trp_DH"/>
</dbReference>
<reference evidence="9" key="1">
    <citation type="submission" date="2018-03" db="EMBL/GenBank/DDBJ databases">
        <title>Genomic analysis of the strain SH-1 isolated from shrimp intestine.</title>
        <authorList>
            <person name="Kim Y.-S."/>
            <person name="Kim S.-E."/>
            <person name="Kim K.-H."/>
        </authorList>
    </citation>
    <scope>NUCLEOTIDE SEQUENCE [LARGE SCALE GENOMIC DNA]</scope>
    <source>
        <strain evidence="9">SH-1</strain>
    </source>
</reference>
<feature type="domain" description="Glutamate/phenylalanine/leucine/valine/L-tryptophan dehydrogenase C-terminal" evidence="7">
    <location>
        <begin position="145"/>
        <end position="345"/>
    </location>
</feature>
<keyword evidence="5" id="KW-0547">Nucleotide-binding</keyword>
<accession>A0A2S0MM54</accession>
<feature type="active site" description="Proton donor/acceptor" evidence="4">
    <location>
        <position position="84"/>
    </location>
</feature>
<evidence type="ECO:0000256" key="2">
    <source>
        <dbReference type="ARBA" id="ARBA00023002"/>
    </source>
</evidence>
<proteinExistence type="inferred from homology"/>
<sequence>MSHETGVFSHPDHDGHESVVFHADPASGLRAIIAIHDRALGPAAGGCRIHPYPDGMTALADALRLSRGMSYKNALAGLPLGGGKAVIIADPRTDKTEAKMRAFGRAVEGLAGRYVTGEDVGCAVADMDAVKRETAHVMGASDAEGDPSTHTARGVFLCMERAVQARLGRSLDGVHVAIKGAGNVGFALARMLHERGTRLTVAEPRDDIRARAVAELGAAVAGPDDIVTAGADVFAPCALGGDLTAEAVAAMRCAIVCGAANNQLAEPRVDGLLRDRGVLYCPDYLVNAGGIVAIGRTVAGWTEDQALAAIERLPETLDRVLADAAASAAPTGQVADALARARMQGGAA</sequence>
<dbReference type="RefSeq" id="WP_106471282.1">
    <property type="nucleotide sequence ID" value="NZ_CP027665.1"/>
</dbReference>
<dbReference type="SMART" id="SM00839">
    <property type="entry name" value="ELFV_dehydrog"/>
    <property type="match status" value="1"/>
</dbReference>
<dbReference type="KEGG" id="thas:C6Y53_04145"/>
<dbReference type="InterPro" id="IPR016211">
    <property type="entry name" value="Glu/Phe/Leu/Val/Trp_DH_bac/arc"/>
</dbReference>
<dbReference type="SUPFAM" id="SSF53223">
    <property type="entry name" value="Aminoacid dehydrogenase-like, N-terminal domain"/>
    <property type="match status" value="1"/>
</dbReference>
<keyword evidence="9" id="KW-1185">Reference proteome</keyword>
<comment type="similarity">
    <text evidence="1 6">Belongs to the Glu/Leu/Phe/Val dehydrogenases family.</text>
</comment>
<dbReference type="FunFam" id="3.40.50.10860:FF:000010">
    <property type="entry name" value="Leucine dehydrogenase"/>
    <property type="match status" value="1"/>
</dbReference>
<evidence type="ECO:0000256" key="4">
    <source>
        <dbReference type="PIRSR" id="PIRSR000188-1"/>
    </source>
</evidence>
<dbReference type="PROSITE" id="PS00074">
    <property type="entry name" value="GLFV_DEHYDROGENASE"/>
    <property type="match status" value="1"/>
</dbReference>
<dbReference type="AlphaFoldDB" id="A0A2S0MM54"/>
<gene>
    <name evidence="8" type="ORF">C6Y53_04145</name>
</gene>
<dbReference type="PRINTS" id="PR00082">
    <property type="entry name" value="GLFDHDRGNASE"/>
</dbReference>
<dbReference type="Pfam" id="PF00208">
    <property type="entry name" value="ELFV_dehydrog"/>
    <property type="match status" value="2"/>
</dbReference>
<dbReference type="Gene3D" id="3.40.50.720">
    <property type="entry name" value="NAD(P)-binding Rossmann-like Domain"/>
    <property type="match status" value="1"/>
</dbReference>
<evidence type="ECO:0000256" key="6">
    <source>
        <dbReference type="RuleBase" id="RU004417"/>
    </source>
</evidence>
<dbReference type="GO" id="GO:0016639">
    <property type="term" value="F:oxidoreductase activity, acting on the CH-NH2 group of donors, NAD or NADP as acceptor"/>
    <property type="evidence" value="ECO:0007669"/>
    <property type="project" value="InterPro"/>
</dbReference>
<dbReference type="PIRSF" id="PIRSF000188">
    <property type="entry name" value="Phe_leu_dh"/>
    <property type="match status" value="1"/>
</dbReference>
<keyword evidence="2 6" id="KW-0560">Oxidoreductase</keyword>
<name>A0A2S0MM54_9RHOB</name>
<evidence type="ECO:0000313" key="8">
    <source>
        <dbReference type="EMBL" id="AVO36968.1"/>
    </source>
</evidence>
<evidence type="ECO:0000259" key="7">
    <source>
        <dbReference type="SMART" id="SM00839"/>
    </source>
</evidence>
<dbReference type="Proteomes" id="UP000237655">
    <property type="component" value="Chromosome"/>
</dbReference>
<keyword evidence="3 5" id="KW-0520">NAD</keyword>
<dbReference type="EMBL" id="CP027665">
    <property type="protein sequence ID" value="AVO36968.1"/>
    <property type="molecule type" value="Genomic_DNA"/>
</dbReference>
<dbReference type="PANTHER" id="PTHR42722">
    <property type="entry name" value="LEUCINE DEHYDROGENASE"/>
    <property type="match status" value="1"/>
</dbReference>
<protein>
    <submittedName>
        <fullName evidence="8">Glu/Leu/Phe/Val dehydrogenase</fullName>
    </submittedName>
</protein>
<evidence type="ECO:0000256" key="1">
    <source>
        <dbReference type="ARBA" id="ARBA00006382"/>
    </source>
</evidence>
<feature type="binding site" evidence="5">
    <location>
        <begin position="180"/>
        <end position="185"/>
    </location>
    <ligand>
        <name>NAD(+)</name>
        <dbReference type="ChEBI" id="CHEBI:57540"/>
    </ligand>
</feature>
<dbReference type="InterPro" id="IPR033524">
    <property type="entry name" value="Glu/Leu/Phe/Val_DH_AS"/>
</dbReference>
<evidence type="ECO:0000256" key="3">
    <source>
        <dbReference type="ARBA" id="ARBA00023027"/>
    </source>
</evidence>
<organism evidence="8 9">
    <name type="scientific">Pukyongiella litopenaei</name>
    <dbReference type="NCBI Taxonomy" id="2605946"/>
    <lineage>
        <taxon>Bacteria</taxon>
        <taxon>Pseudomonadati</taxon>
        <taxon>Pseudomonadota</taxon>
        <taxon>Alphaproteobacteria</taxon>
        <taxon>Rhodobacterales</taxon>
        <taxon>Paracoccaceae</taxon>
        <taxon>Pukyongiella</taxon>
    </lineage>
</organism>
<dbReference type="InterPro" id="IPR006096">
    <property type="entry name" value="Glu/Leu/Phe/Val/Trp_DH_C"/>
</dbReference>
<dbReference type="Gene3D" id="3.40.50.10860">
    <property type="entry name" value="Leucine Dehydrogenase, chain A, domain 1"/>
    <property type="match status" value="1"/>
</dbReference>
<dbReference type="GO" id="GO:0000166">
    <property type="term" value="F:nucleotide binding"/>
    <property type="evidence" value="ECO:0007669"/>
    <property type="project" value="UniProtKB-KW"/>
</dbReference>
<dbReference type="Pfam" id="PF02812">
    <property type="entry name" value="ELFV_dehydrog_N"/>
    <property type="match status" value="1"/>
</dbReference>
<evidence type="ECO:0000313" key="9">
    <source>
        <dbReference type="Proteomes" id="UP000237655"/>
    </source>
</evidence>
<dbReference type="InterPro" id="IPR046346">
    <property type="entry name" value="Aminoacid_DH-like_N_sf"/>
</dbReference>
<dbReference type="CDD" id="cd01075">
    <property type="entry name" value="NAD_bind_Leu_Phe_Val_DH"/>
    <property type="match status" value="1"/>
</dbReference>
<dbReference type="InterPro" id="IPR006097">
    <property type="entry name" value="Glu/Leu/Phe/Val/Trp_DH_dimer"/>
</dbReference>